<keyword evidence="7" id="KW-1133">Transmembrane helix</keyword>
<dbReference type="AlphaFoldDB" id="A0A8J5HSY5"/>
<dbReference type="GO" id="GO:0046872">
    <property type="term" value="F:metal ion binding"/>
    <property type="evidence" value="ECO:0007669"/>
    <property type="project" value="UniProtKB-KW"/>
</dbReference>
<dbReference type="PANTHER" id="PTHR45811:SF49">
    <property type="entry name" value="OS04G0667600 PROTEIN"/>
    <property type="match status" value="1"/>
</dbReference>
<comment type="similarity">
    <text evidence="5">Belongs to the HIPP family.</text>
</comment>
<dbReference type="GO" id="GO:0016020">
    <property type="term" value="C:membrane"/>
    <property type="evidence" value="ECO:0007669"/>
    <property type="project" value="InterPro"/>
</dbReference>
<evidence type="ECO:0000256" key="6">
    <source>
        <dbReference type="SAM" id="MobiDB-lite"/>
    </source>
</evidence>
<proteinExistence type="inferred from homology"/>
<protein>
    <recommendedName>
        <fullName evidence="8">HMA domain-containing protein</fullName>
    </recommendedName>
</protein>
<feature type="transmembrane region" description="Helical" evidence="7">
    <location>
        <begin position="57"/>
        <end position="78"/>
    </location>
</feature>
<dbReference type="PANTHER" id="PTHR45811">
    <property type="entry name" value="COPPER TRANSPORT PROTEIN FAMILY-RELATED"/>
    <property type="match status" value="1"/>
</dbReference>
<accession>A0A8J5HSY5</accession>
<dbReference type="Pfam" id="PF00403">
    <property type="entry name" value="HMA"/>
    <property type="match status" value="1"/>
</dbReference>
<dbReference type="EMBL" id="JACMSC010000004">
    <property type="protein sequence ID" value="KAG6524359.1"/>
    <property type="molecule type" value="Genomic_DNA"/>
</dbReference>
<reference evidence="9 10" key="1">
    <citation type="submission" date="2020-08" db="EMBL/GenBank/DDBJ databases">
        <title>Plant Genome Project.</title>
        <authorList>
            <person name="Zhang R.-G."/>
        </authorList>
    </citation>
    <scope>NUCLEOTIDE SEQUENCE [LARGE SCALE GENOMIC DNA]</scope>
    <source>
        <tissue evidence="9">Rhizome</tissue>
    </source>
</reference>
<dbReference type="InterPro" id="IPR051863">
    <property type="entry name" value="HIPP"/>
</dbReference>
<dbReference type="InterPro" id="IPR005349">
    <property type="entry name" value="TMEM14"/>
</dbReference>
<evidence type="ECO:0000256" key="1">
    <source>
        <dbReference type="ARBA" id="ARBA00022481"/>
    </source>
</evidence>
<feature type="transmembrane region" description="Helical" evidence="7">
    <location>
        <begin position="140"/>
        <end position="159"/>
    </location>
</feature>
<keyword evidence="4" id="KW-0636">Prenylation</keyword>
<evidence type="ECO:0000256" key="4">
    <source>
        <dbReference type="ARBA" id="ARBA00023289"/>
    </source>
</evidence>
<keyword evidence="7" id="KW-0472">Membrane</keyword>
<evidence type="ECO:0000259" key="8">
    <source>
        <dbReference type="PROSITE" id="PS50846"/>
    </source>
</evidence>
<keyword evidence="7" id="KW-0812">Transmembrane</keyword>
<feature type="region of interest" description="Disordered" evidence="6">
    <location>
        <begin position="226"/>
        <end position="255"/>
    </location>
</feature>
<sequence length="291" mass="31466">MASVSWAASARLSHCRHSLLLLPSSPSLPLSNLPKKKSHGGKRKSGLVCRAQLLGDLAPVTSAAYGTLLLGGGIFAYARSGSKGSILGGISGASLMTIAYYLMQSPETEEIGTAIGFASAFLFSSVFGIRLAATRKFIPSGLLLSLSVGALAVFLSAYMQTKKIVVKVGLQDDKEKRKAMKAVATLQGIDSVAIEMKDKKMTVIGEVDPIDIVGKLRKGWPTEIVSVGPKEEPKKDEGKKKEEEEKKKKEEEEKKEKIIKEFMEASYDHIYIPNRYYAPTGEENPNACAIL</sequence>
<feature type="compositionally biased region" description="Basic and acidic residues" evidence="6">
    <location>
        <begin position="229"/>
        <end position="255"/>
    </location>
</feature>
<keyword evidence="2" id="KW-0479">Metal-binding</keyword>
<evidence type="ECO:0000256" key="5">
    <source>
        <dbReference type="ARBA" id="ARBA00024045"/>
    </source>
</evidence>
<evidence type="ECO:0000313" key="10">
    <source>
        <dbReference type="Proteomes" id="UP000734854"/>
    </source>
</evidence>
<evidence type="ECO:0000256" key="3">
    <source>
        <dbReference type="ARBA" id="ARBA00023288"/>
    </source>
</evidence>
<feature type="transmembrane region" description="Helical" evidence="7">
    <location>
        <begin position="85"/>
        <end position="103"/>
    </location>
</feature>
<evidence type="ECO:0000256" key="2">
    <source>
        <dbReference type="ARBA" id="ARBA00022723"/>
    </source>
</evidence>
<dbReference type="Proteomes" id="UP000734854">
    <property type="component" value="Unassembled WGS sequence"/>
</dbReference>
<keyword evidence="3" id="KW-0449">Lipoprotein</keyword>
<feature type="transmembrane region" description="Helical" evidence="7">
    <location>
        <begin position="115"/>
        <end position="133"/>
    </location>
</feature>
<dbReference type="PROSITE" id="PS50846">
    <property type="entry name" value="HMA_2"/>
    <property type="match status" value="1"/>
</dbReference>
<feature type="domain" description="HMA" evidence="8">
    <location>
        <begin position="161"/>
        <end position="228"/>
    </location>
</feature>
<evidence type="ECO:0000313" key="9">
    <source>
        <dbReference type="EMBL" id="KAG6524359.1"/>
    </source>
</evidence>
<organism evidence="9 10">
    <name type="scientific">Zingiber officinale</name>
    <name type="common">Ginger</name>
    <name type="synonym">Amomum zingiber</name>
    <dbReference type="NCBI Taxonomy" id="94328"/>
    <lineage>
        <taxon>Eukaryota</taxon>
        <taxon>Viridiplantae</taxon>
        <taxon>Streptophyta</taxon>
        <taxon>Embryophyta</taxon>
        <taxon>Tracheophyta</taxon>
        <taxon>Spermatophyta</taxon>
        <taxon>Magnoliopsida</taxon>
        <taxon>Liliopsida</taxon>
        <taxon>Zingiberales</taxon>
        <taxon>Zingiberaceae</taxon>
        <taxon>Zingiber</taxon>
    </lineage>
</organism>
<gene>
    <name evidence="9" type="ORF">ZIOFF_014267</name>
</gene>
<evidence type="ECO:0000256" key="7">
    <source>
        <dbReference type="SAM" id="Phobius"/>
    </source>
</evidence>
<dbReference type="OrthoDB" id="5620at2759"/>
<dbReference type="InterPro" id="IPR006121">
    <property type="entry name" value="HMA_dom"/>
</dbReference>
<keyword evidence="1" id="KW-0488">Methylation</keyword>
<name>A0A8J5HSY5_ZINOF</name>
<dbReference type="Pfam" id="PF03647">
    <property type="entry name" value="Tmemb_14"/>
    <property type="match status" value="1"/>
</dbReference>
<comment type="caution">
    <text evidence="9">The sequence shown here is derived from an EMBL/GenBank/DDBJ whole genome shotgun (WGS) entry which is preliminary data.</text>
</comment>
<keyword evidence="10" id="KW-1185">Reference proteome</keyword>